<dbReference type="PANTHER" id="PTHR11557:SF0">
    <property type="entry name" value="PORPHOBILINOGEN DEAMINASE"/>
    <property type="match status" value="1"/>
</dbReference>
<evidence type="ECO:0000256" key="3">
    <source>
        <dbReference type="ARBA" id="ARBA00005638"/>
    </source>
</evidence>
<dbReference type="Pfam" id="PF03900">
    <property type="entry name" value="Porphobil_deamC"/>
    <property type="match status" value="1"/>
</dbReference>
<dbReference type="InterPro" id="IPR000860">
    <property type="entry name" value="HemC"/>
</dbReference>
<comment type="pathway">
    <text evidence="2">Porphyrin-containing compound metabolism; protoporphyrin-IX biosynthesis; coproporphyrinogen-III from 5-aminolevulinate: step 2/4.</text>
</comment>
<accession>A0A6A6TJQ3</accession>
<evidence type="ECO:0000256" key="4">
    <source>
        <dbReference type="ARBA" id="ARBA00012655"/>
    </source>
</evidence>
<reference evidence="13" key="1">
    <citation type="journal article" date="2020" name="Stud. Mycol.">
        <title>101 Dothideomycetes genomes: a test case for predicting lifestyles and emergence of pathogens.</title>
        <authorList>
            <person name="Haridas S."/>
            <person name="Albert R."/>
            <person name="Binder M."/>
            <person name="Bloem J."/>
            <person name="Labutti K."/>
            <person name="Salamov A."/>
            <person name="Andreopoulos B."/>
            <person name="Baker S."/>
            <person name="Barry K."/>
            <person name="Bills G."/>
            <person name="Bluhm B."/>
            <person name="Cannon C."/>
            <person name="Castanera R."/>
            <person name="Culley D."/>
            <person name="Daum C."/>
            <person name="Ezra D."/>
            <person name="Gonzalez J."/>
            <person name="Henrissat B."/>
            <person name="Kuo A."/>
            <person name="Liang C."/>
            <person name="Lipzen A."/>
            <person name="Lutzoni F."/>
            <person name="Magnuson J."/>
            <person name="Mondo S."/>
            <person name="Nolan M."/>
            <person name="Ohm R."/>
            <person name="Pangilinan J."/>
            <person name="Park H.-J."/>
            <person name="Ramirez L."/>
            <person name="Alfaro M."/>
            <person name="Sun H."/>
            <person name="Tritt A."/>
            <person name="Yoshinaga Y."/>
            <person name="Zwiers L.-H."/>
            <person name="Turgeon B."/>
            <person name="Goodwin S."/>
            <person name="Spatafora J."/>
            <person name="Crous P."/>
            <person name="Grigoriev I."/>
        </authorList>
    </citation>
    <scope>NUCLEOTIDE SEQUENCE</scope>
    <source>
        <strain evidence="13">CBS 122681</strain>
    </source>
</reference>
<dbReference type="UniPathway" id="UPA00251">
    <property type="reaction ID" value="UER00319"/>
</dbReference>
<dbReference type="PROSITE" id="PS00533">
    <property type="entry name" value="PORPHOBILINOGEN_DEAM"/>
    <property type="match status" value="1"/>
</dbReference>
<evidence type="ECO:0000313" key="13">
    <source>
        <dbReference type="EMBL" id="KAF2658834.1"/>
    </source>
</evidence>
<evidence type="ECO:0000256" key="9">
    <source>
        <dbReference type="ARBA" id="ARBA00033064"/>
    </source>
</evidence>
<dbReference type="PRINTS" id="PR00151">
    <property type="entry name" value="PORPHBDMNASE"/>
</dbReference>
<dbReference type="Gene3D" id="3.30.160.40">
    <property type="entry name" value="Porphobilinogen deaminase, C-terminal domain"/>
    <property type="match status" value="1"/>
</dbReference>
<feature type="compositionally biased region" description="Low complexity" evidence="10">
    <location>
        <begin position="1"/>
        <end position="28"/>
    </location>
</feature>
<organism evidence="13 14">
    <name type="scientific">Lophiostoma macrostomum CBS 122681</name>
    <dbReference type="NCBI Taxonomy" id="1314788"/>
    <lineage>
        <taxon>Eukaryota</taxon>
        <taxon>Fungi</taxon>
        <taxon>Dikarya</taxon>
        <taxon>Ascomycota</taxon>
        <taxon>Pezizomycotina</taxon>
        <taxon>Dothideomycetes</taxon>
        <taxon>Pleosporomycetidae</taxon>
        <taxon>Pleosporales</taxon>
        <taxon>Lophiostomataceae</taxon>
        <taxon>Lophiostoma</taxon>
    </lineage>
</organism>
<dbReference type="InterPro" id="IPR036803">
    <property type="entry name" value="Porphobilinogen_deaminase_C_sf"/>
</dbReference>
<evidence type="ECO:0000256" key="6">
    <source>
        <dbReference type="ARBA" id="ARBA00023133"/>
    </source>
</evidence>
<keyword evidence="14" id="KW-1185">Reference proteome</keyword>
<keyword evidence="7" id="KW-0627">Porphyrin biosynthesis</keyword>
<name>A0A6A6TJQ3_9PLEO</name>
<dbReference type="GO" id="GO:0004418">
    <property type="term" value="F:hydroxymethylbilane synthase activity"/>
    <property type="evidence" value="ECO:0007669"/>
    <property type="project" value="UniProtKB-EC"/>
</dbReference>
<proteinExistence type="inferred from homology"/>
<evidence type="ECO:0000313" key="14">
    <source>
        <dbReference type="Proteomes" id="UP000799324"/>
    </source>
</evidence>
<evidence type="ECO:0000256" key="1">
    <source>
        <dbReference type="ARBA" id="ARBA00001916"/>
    </source>
</evidence>
<dbReference type="GO" id="GO:0005737">
    <property type="term" value="C:cytoplasm"/>
    <property type="evidence" value="ECO:0007669"/>
    <property type="project" value="TreeGrafter"/>
</dbReference>
<dbReference type="PANTHER" id="PTHR11557">
    <property type="entry name" value="PORPHOBILINOGEN DEAMINASE"/>
    <property type="match status" value="1"/>
</dbReference>
<dbReference type="InterPro" id="IPR022418">
    <property type="entry name" value="Porphobilinogen_deaminase_C"/>
</dbReference>
<evidence type="ECO:0000259" key="11">
    <source>
        <dbReference type="Pfam" id="PF01379"/>
    </source>
</evidence>
<feature type="domain" description="Porphobilinogen deaminase N-terminal" evidence="11">
    <location>
        <begin position="32"/>
        <end position="250"/>
    </location>
</feature>
<dbReference type="InterPro" id="IPR022419">
    <property type="entry name" value="Porphobilin_deaminase_cofac_BS"/>
</dbReference>
<dbReference type="SUPFAM" id="SSF54782">
    <property type="entry name" value="Porphobilinogen deaminase (hydroxymethylbilane synthase), C-terminal domain"/>
    <property type="match status" value="1"/>
</dbReference>
<dbReference type="OrthoDB" id="564646at2759"/>
<dbReference type="GO" id="GO:0006782">
    <property type="term" value="P:protoporphyrinogen IX biosynthetic process"/>
    <property type="evidence" value="ECO:0007669"/>
    <property type="project" value="UniProtKB-UniPathway"/>
</dbReference>
<dbReference type="Gene3D" id="3.40.190.10">
    <property type="entry name" value="Periplasmic binding protein-like II"/>
    <property type="match status" value="2"/>
</dbReference>
<evidence type="ECO:0000256" key="8">
    <source>
        <dbReference type="ARBA" id="ARBA00030685"/>
    </source>
</evidence>
<keyword evidence="5" id="KW-0808">Transferase</keyword>
<dbReference type="Proteomes" id="UP000799324">
    <property type="component" value="Unassembled WGS sequence"/>
</dbReference>
<comment type="similarity">
    <text evidence="3">Belongs to the HMBS family.</text>
</comment>
<dbReference type="AlphaFoldDB" id="A0A6A6TJQ3"/>
<gene>
    <name evidence="13" type="ORF">K491DRAFT_623830</name>
</gene>
<evidence type="ECO:0000259" key="12">
    <source>
        <dbReference type="Pfam" id="PF03900"/>
    </source>
</evidence>
<evidence type="ECO:0000256" key="2">
    <source>
        <dbReference type="ARBA" id="ARBA00004735"/>
    </source>
</evidence>
<dbReference type="EC" id="2.5.1.61" evidence="4"/>
<dbReference type="FunFam" id="3.40.190.10:FF:000005">
    <property type="entry name" value="Porphobilinogen deaminase"/>
    <property type="match status" value="1"/>
</dbReference>
<keyword evidence="6" id="KW-0350">Heme biosynthesis</keyword>
<protein>
    <recommendedName>
        <fullName evidence="4">hydroxymethylbilane synthase</fullName>
        <ecNumber evidence="4">2.5.1.61</ecNumber>
    </recommendedName>
    <alternativeName>
        <fullName evidence="9">Hydroxymethylbilane synthase</fullName>
    </alternativeName>
    <alternativeName>
        <fullName evidence="8">Pre-uroporphyrinogen synthase</fullName>
    </alternativeName>
</protein>
<sequence>MMAPATSTSLPTPSQSAPQSTTTSASTQFPSIKIGTRSSTLAQIQARSVEQTLKDAYPDRTYEICPVLAQGDKDKVTPLQQLSQGENAKSLWTGELEGMLEQGELDMIVHCLKDMPTQLPENLALAAILPRHDPRDALIISPRLPKTTTLATLPPDATIGTSSVRRAAQLRKLHPSFSFQDLRGNVGTRLGKLDAENSKYSAIILAAAGLKRLGMEDRISQYLTSDNGGMLYAVGQGALAIEIRKDDVGMRRMLEGVKCERTTRACSAERALLRALEGGCSVPIGVETSWRGSKGLTTGVQPPRDFDKHGQAVEEEGVSLDEQHLLLKTLVVSVDGKESVEYEVARKVRSADEAEELGRDVAKILVERGADKILEKISKEKMWAAKKQLEERASST</sequence>
<evidence type="ECO:0000256" key="10">
    <source>
        <dbReference type="SAM" id="MobiDB-lite"/>
    </source>
</evidence>
<evidence type="ECO:0000256" key="5">
    <source>
        <dbReference type="ARBA" id="ARBA00022679"/>
    </source>
</evidence>
<evidence type="ECO:0000256" key="7">
    <source>
        <dbReference type="ARBA" id="ARBA00023244"/>
    </source>
</evidence>
<feature type="domain" description="Porphobilinogen deaminase C-terminal" evidence="12">
    <location>
        <begin position="264"/>
        <end position="290"/>
    </location>
</feature>
<feature type="region of interest" description="Disordered" evidence="10">
    <location>
        <begin position="1"/>
        <end position="31"/>
    </location>
</feature>
<dbReference type="SUPFAM" id="SSF53850">
    <property type="entry name" value="Periplasmic binding protein-like II"/>
    <property type="match status" value="1"/>
</dbReference>
<dbReference type="Pfam" id="PF01379">
    <property type="entry name" value="Porphobil_deam"/>
    <property type="match status" value="1"/>
</dbReference>
<dbReference type="InterPro" id="IPR022417">
    <property type="entry name" value="Porphobilin_deaminase_N"/>
</dbReference>
<comment type="cofactor">
    <cofactor evidence="1">
        <name>dipyrromethane</name>
        <dbReference type="ChEBI" id="CHEBI:60342"/>
    </cofactor>
</comment>
<dbReference type="EMBL" id="MU004311">
    <property type="protein sequence ID" value="KAF2658834.1"/>
    <property type="molecule type" value="Genomic_DNA"/>
</dbReference>
<dbReference type="NCBIfam" id="TIGR00212">
    <property type="entry name" value="hemC"/>
    <property type="match status" value="1"/>
</dbReference>